<evidence type="ECO:0000256" key="6">
    <source>
        <dbReference type="ARBA" id="ARBA00023065"/>
    </source>
</evidence>
<proteinExistence type="inferred from homology"/>
<evidence type="ECO:0000256" key="7">
    <source>
        <dbReference type="ARBA" id="ARBA00023136"/>
    </source>
</evidence>
<keyword evidence="4" id="KW-0812">Transmembrane</keyword>
<organism evidence="9 10">
    <name type="scientific">Paramecium sonneborni</name>
    <dbReference type="NCBI Taxonomy" id="65129"/>
    <lineage>
        <taxon>Eukaryota</taxon>
        <taxon>Sar</taxon>
        <taxon>Alveolata</taxon>
        <taxon>Ciliophora</taxon>
        <taxon>Intramacronucleata</taxon>
        <taxon>Oligohymenophorea</taxon>
        <taxon>Peniculida</taxon>
        <taxon>Parameciidae</taxon>
        <taxon>Paramecium</taxon>
    </lineage>
</organism>
<keyword evidence="10" id="KW-1185">Reference proteome</keyword>
<evidence type="ECO:0000256" key="1">
    <source>
        <dbReference type="ARBA" id="ARBA00004141"/>
    </source>
</evidence>
<reference evidence="9" key="1">
    <citation type="submission" date="2021-01" db="EMBL/GenBank/DDBJ databases">
        <authorList>
            <consortium name="Genoscope - CEA"/>
            <person name="William W."/>
        </authorList>
    </citation>
    <scope>NUCLEOTIDE SEQUENCE</scope>
</reference>
<dbReference type="GO" id="GO:0007035">
    <property type="term" value="P:vacuolar acidification"/>
    <property type="evidence" value="ECO:0007669"/>
    <property type="project" value="TreeGrafter"/>
</dbReference>
<evidence type="ECO:0000313" key="9">
    <source>
        <dbReference type="EMBL" id="CAD8102495.1"/>
    </source>
</evidence>
<gene>
    <name evidence="9" type="ORF">PSON_ATCC_30995.1.T0780046</name>
</gene>
<name>A0A8S1PHA0_9CILI</name>
<dbReference type="Proteomes" id="UP000692954">
    <property type="component" value="Unassembled WGS sequence"/>
</dbReference>
<comment type="similarity">
    <text evidence="2 8">Belongs to the V-ATPase 116 kDa subunit family.</text>
</comment>
<comment type="function">
    <text evidence="8">Essential component of the vacuolar proton pump (V-ATPase), a multimeric enzyme that catalyzes the translocation of protons across the membranes. Required for assembly and activity of the V-ATPase.</text>
</comment>
<protein>
    <recommendedName>
        <fullName evidence="8">V-type proton ATPase subunit a</fullName>
    </recommendedName>
</protein>
<evidence type="ECO:0000256" key="8">
    <source>
        <dbReference type="RuleBase" id="RU361189"/>
    </source>
</evidence>
<evidence type="ECO:0000256" key="3">
    <source>
        <dbReference type="ARBA" id="ARBA00022448"/>
    </source>
</evidence>
<keyword evidence="8" id="KW-0375">Hydrogen ion transport</keyword>
<keyword evidence="6 8" id="KW-0406">Ion transport</keyword>
<dbReference type="InterPro" id="IPR002490">
    <property type="entry name" value="V-ATPase_116kDa_su"/>
</dbReference>
<keyword evidence="5" id="KW-1133">Transmembrane helix</keyword>
<comment type="subcellular location">
    <subcellularLocation>
        <location evidence="1">Membrane</location>
        <topology evidence="1">Multi-pass membrane protein</topology>
    </subcellularLocation>
</comment>
<evidence type="ECO:0000256" key="2">
    <source>
        <dbReference type="ARBA" id="ARBA00009904"/>
    </source>
</evidence>
<sequence>MFRATEIHLYKLYIEREQAFHFLTKVGQMENVNLVNCSTIAFHEHDYYRQLKRCDDIYNKIGEIQSLLHLYNKQIHYCPNYAEFIQYIKITEDQAIKIEQELTHKVQFILNQQANLQQIIEQRNKYEEEIAVIQYCKDFIFKFSGIQLGYIVGCMNTNDSLKFNRIVFRITKENGIVKFKNLNNKRTIFTLVFAIGKHENLKNKLLKICEAFNVSIYQLPEETKVEDKIIQLQNELLSKQQNKKLISNQIFSLIFKLKNFQNWMRYIILVIVHIYVNQKSFQI</sequence>
<dbReference type="AlphaFoldDB" id="A0A8S1PHA0"/>
<evidence type="ECO:0000256" key="5">
    <source>
        <dbReference type="ARBA" id="ARBA00022989"/>
    </source>
</evidence>
<keyword evidence="3 8" id="KW-0813">Transport</keyword>
<dbReference type="PANTHER" id="PTHR11629">
    <property type="entry name" value="VACUOLAR PROTON ATPASES"/>
    <property type="match status" value="1"/>
</dbReference>
<dbReference type="PANTHER" id="PTHR11629:SF63">
    <property type="entry name" value="V-TYPE PROTON ATPASE SUBUNIT A"/>
    <property type="match status" value="1"/>
</dbReference>
<evidence type="ECO:0000256" key="4">
    <source>
        <dbReference type="ARBA" id="ARBA00022692"/>
    </source>
</evidence>
<keyword evidence="7" id="KW-0472">Membrane</keyword>
<accession>A0A8S1PHA0</accession>
<dbReference type="GO" id="GO:0033179">
    <property type="term" value="C:proton-transporting V-type ATPase, V0 domain"/>
    <property type="evidence" value="ECO:0007669"/>
    <property type="project" value="InterPro"/>
</dbReference>
<comment type="caution">
    <text evidence="9">The sequence shown here is derived from an EMBL/GenBank/DDBJ whole genome shotgun (WGS) entry which is preliminary data.</text>
</comment>
<dbReference type="GO" id="GO:0051117">
    <property type="term" value="F:ATPase binding"/>
    <property type="evidence" value="ECO:0007669"/>
    <property type="project" value="TreeGrafter"/>
</dbReference>
<dbReference type="GO" id="GO:0046961">
    <property type="term" value="F:proton-transporting ATPase activity, rotational mechanism"/>
    <property type="evidence" value="ECO:0007669"/>
    <property type="project" value="InterPro"/>
</dbReference>
<evidence type="ECO:0000313" key="10">
    <source>
        <dbReference type="Proteomes" id="UP000692954"/>
    </source>
</evidence>
<dbReference type="EMBL" id="CAJJDN010000078">
    <property type="protein sequence ID" value="CAD8102495.1"/>
    <property type="molecule type" value="Genomic_DNA"/>
</dbReference>
<dbReference type="GO" id="GO:0016471">
    <property type="term" value="C:vacuolar proton-transporting V-type ATPase complex"/>
    <property type="evidence" value="ECO:0007669"/>
    <property type="project" value="TreeGrafter"/>
</dbReference>
<dbReference type="Pfam" id="PF01496">
    <property type="entry name" value="V_ATPase_I"/>
    <property type="match status" value="1"/>
</dbReference>